<evidence type="ECO:0000256" key="4">
    <source>
        <dbReference type="ARBA" id="ARBA00022692"/>
    </source>
</evidence>
<dbReference type="NCBIfam" id="TIGR00400">
    <property type="entry name" value="mgtE"/>
    <property type="match status" value="1"/>
</dbReference>
<dbReference type="GO" id="GO:0005886">
    <property type="term" value="C:plasma membrane"/>
    <property type="evidence" value="ECO:0007669"/>
    <property type="project" value="UniProtKB-SubCell"/>
</dbReference>
<dbReference type="InterPro" id="IPR006667">
    <property type="entry name" value="SLC41_membr_dom"/>
</dbReference>
<comment type="similarity">
    <text evidence="2 9">Belongs to the SLC41A transporter family.</text>
</comment>
<dbReference type="Gene3D" id="1.25.60.10">
    <property type="entry name" value="MgtE N-terminal domain-like"/>
    <property type="match status" value="1"/>
</dbReference>
<dbReference type="PROSITE" id="PS51371">
    <property type="entry name" value="CBS"/>
    <property type="match status" value="2"/>
</dbReference>
<dbReference type="GO" id="GO:0046872">
    <property type="term" value="F:metal ion binding"/>
    <property type="evidence" value="ECO:0007669"/>
    <property type="project" value="UniProtKB-KW"/>
</dbReference>
<feature type="domain" description="CBS" evidence="10">
    <location>
        <begin position="208"/>
        <end position="264"/>
    </location>
</feature>
<dbReference type="Gene3D" id="1.10.357.20">
    <property type="entry name" value="SLC41 divalent cation transporters, integral membrane domain"/>
    <property type="match status" value="1"/>
</dbReference>
<gene>
    <name evidence="11" type="primary">mgtE</name>
    <name evidence="11" type="ORF">OBO34_20725</name>
</gene>
<dbReference type="Pfam" id="PF01769">
    <property type="entry name" value="MgtE"/>
    <property type="match status" value="1"/>
</dbReference>
<sequence length="470" mass="52395">MDSEKDFDQVIEEILEYIENKQYFRARDELLKNNEVDIGEILEEVLEKLDVESTIIVFRMLPKDVAVEVFSYLPSEDQVEIIHGITDKEISYIIKELDFDDKIDVLEELPANLVDKILEKTPKEERKLINTFLNYPENSAGSLMTPDYISLQDNMTVGEALAYIKKEGMDSETVYTCYVKEKGRKLEGIVSLRSLVINDDDVKISELMGTDYVYVNVYDDQEEVSEAFKKYGFLAIPVVDKEHRLVGIITVDDILDVIEEETTEDIERMAGVMDDSDTEYLDMSVLRHVRNRLPWLFILMCSYIITGGIIASFEATLSQVICLVAYMPMLMGTGGNSGSQSATLIIRSLALDDIDFSDIGRVIWKEFRVSVIIGIVLSSLNFIRICWLDPGGAGAGPGPAGWGYGPMIAATVCGSMLLIVIAAKIIGSVLPMVAKKIGIDPALMATPMISSLTDMVSVVTYMLMATALVL</sequence>
<dbReference type="InterPro" id="IPR038076">
    <property type="entry name" value="MgtE_N_sf"/>
</dbReference>
<keyword evidence="3 9" id="KW-0813">Transport</keyword>
<comment type="caution">
    <text evidence="9">Lacks conserved residue(s) required for the propagation of feature annotation.</text>
</comment>
<comment type="caution">
    <text evidence="11">The sequence shown here is derived from an EMBL/GenBank/DDBJ whole genome shotgun (WGS) entry which is preliminary data.</text>
</comment>
<dbReference type="InterPro" id="IPR000644">
    <property type="entry name" value="CBS_dom"/>
</dbReference>
<evidence type="ECO:0000256" key="1">
    <source>
        <dbReference type="ARBA" id="ARBA00004141"/>
    </source>
</evidence>
<evidence type="ECO:0000313" key="12">
    <source>
        <dbReference type="Proteomes" id="UP001065549"/>
    </source>
</evidence>
<accession>A0A9J6QYZ7</accession>
<evidence type="ECO:0000256" key="3">
    <source>
        <dbReference type="ARBA" id="ARBA00022448"/>
    </source>
</evidence>
<dbReference type="Pfam" id="PF03448">
    <property type="entry name" value="MgtE_N"/>
    <property type="match status" value="1"/>
</dbReference>
<evidence type="ECO:0000256" key="7">
    <source>
        <dbReference type="ARBA" id="ARBA00023136"/>
    </source>
</evidence>
<keyword evidence="9" id="KW-0479">Metal-binding</keyword>
<dbReference type="SUPFAM" id="SSF54631">
    <property type="entry name" value="CBS-domain pair"/>
    <property type="match status" value="1"/>
</dbReference>
<keyword evidence="6 9" id="KW-1133">Transmembrane helix</keyword>
<dbReference type="RefSeq" id="WP_148396615.1">
    <property type="nucleotide sequence ID" value="NZ_JAJAGH010000003.1"/>
</dbReference>
<evidence type="ECO:0000256" key="6">
    <source>
        <dbReference type="ARBA" id="ARBA00022989"/>
    </source>
</evidence>
<feature type="transmembrane region" description="Helical" evidence="9">
    <location>
        <begin position="293"/>
        <end position="313"/>
    </location>
</feature>
<dbReference type="Pfam" id="PF00571">
    <property type="entry name" value="CBS"/>
    <property type="match status" value="2"/>
</dbReference>
<dbReference type="AlphaFoldDB" id="A0A9J6QYZ7"/>
<feature type="transmembrane region" description="Helical" evidence="9">
    <location>
        <begin position="407"/>
        <end position="430"/>
    </location>
</feature>
<evidence type="ECO:0000259" key="10">
    <source>
        <dbReference type="PROSITE" id="PS51371"/>
    </source>
</evidence>
<dbReference type="SUPFAM" id="SSF161093">
    <property type="entry name" value="MgtE membrane domain-like"/>
    <property type="match status" value="1"/>
</dbReference>
<dbReference type="PANTHER" id="PTHR43773">
    <property type="entry name" value="MAGNESIUM TRANSPORTER MGTE"/>
    <property type="match status" value="1"/>
</dbReference>
<keyword evidence="8" id="KW-0129">CBS domain</keyword>
<keyword evidence="7 9" id="KW-0472">Membrane</keyword>
<keyword evidence="12" id="KW-1185">Reference proteome</keyword>
<keyword evidence="4 9" id="KW-0812">Transmembrane</keyword>
<dbReference type="SUPFAM" id="SSF158791">
    <property type="entry name" value="MgtE N-terminal domain-like"/>
    <property type="match status" value="1"/>
</dbReference>
<dbReference type="EMBL" id="JAOSHN010000013">
    <property type="protein sequence ID" value="MCU7380742.1"/>
    <property type="molecule type" value="Genomic_DNA"/>
</dbReference>
<feature type="domain" description="CBS" evidence="10">
    <location>
        <begin position="144"/>
        <end position="207"/>
    </location>
</feature>
<dbReference type="SMART" id="SM00116">
    <property type="entry name" value="CBS"/>
    <property type="match status" value="2"/>
</dbReference>
<dbReference type="InterPro" id="IPR006668">
    <property type="entry name" value="Mg_transptr_MgtE_intracell_dom"/>
</dbReference>
<dbReference type="Proteomes" id="UP001065549">
    <property type="component" value="Unassembled WGS sequence"/>
</dbReference>
<dbReference type="GO" id="GO:0015095">
    <property type="term" value="F:magnesium ion transmembrane transporter activity"/>
    <property type="evidence" value="ECO:0007669"/>
    <property type="project" value="UniProtKB-UniRule"/>
</dbReference>
<evidence type="ECO:0000256" key="9">
    <source>
        <dbReference type="RuleBase" id="RU362011"/>
    </source>
</evidence>
<keyword evidence="9" id="KW-1003">Cell membrane</keyword>
<dbReference type="CDD" id="cd04606">
    <property type="entry name" value="CBS_pair_Mg_transporter"/>
    <property type="match status" value="1"/>
</dbReference>
<dbReference type="SMART" id="SM00924">
    <property type="entry name" value="MgtE_N"/>
    <property type="match status" value="1"/>
</dbReference>
<evidence type="ECO:0000256" key="2">
    <source>
        <dbReference type="ARBA" id="ARBA00009749"/>
    </source>
</evidence>
<reference evidence="11" key="1">
    <citation type="submission" date="2022-09" db="EMBL/GenBank/DDBJ databases">
        <title>Culturomic study of gut microbiota in children with autism spectrum disorder.</title>
        <authorList>
            <person name="Efimov B.A."/>
            <person name="Chaplin A.V."/>
            <person name="Sokolova S.R."/>
            <person name="Pikina A.P."/>
            <person name="Korzhanova M."/>
            <person name="Belova V."/>
            <person name="Korostin D."/>
        </authorList>
    </citation>
    <scope>NUCLEOTIDE SEQUENCE</scope>
    <source>
        <strain evidence="11">ASD5510</strain>
    </source>
</reference>
<evidence type="ECO:0000313" key="11">
    <source>
        <dbReference type="EMBL" id="MCU7380742.1"/>
    </source>
</evidence>
<comment type="subcellular location">
    <subcellularLocation>
        <location evidence="9">Cell membrane</location>
        <topology evidence="9">Multi-pass membrane protein</topology>
    </subcellularLocation>
    <subcellularLocation>
        <location evidence="1">Membrane</location>
        <topology evidence="1">Multi-pass membrane protein</topology>
    </subcellularLocation>
</comment>
<dbReference type="Gene3D" id="3.10.580.10">
    <property type="entry name" value="CBS-domain"/>
    <property type="match status" value="1"/>
</dbReference>
<feature type="transmembrane region" description="Helical" evidence="9">
    <location>
        <begin position="367"/>
        <end position="387"/>
    </location>
</feature>
<feature type="transmembrane region" description="Helical" evidence="9">
    <location>
        <begin position="442"/>
        <end position="464"/>
    </location>
</feature>
<organism evidence="11 12">
    <name type="scientific">Hominibacterium faecale</name>
    <dbReference type="NCBI Taxonomy" id="2839743"/>
    <lineage>
        <taxon>Bacteria</taxon>
        <taxon>Bacillati</taxon>
        <taxon>Bacillota</taxon>
        <taxon>Clostridia</taxon>
        <taxon>Peptostreptococcales</taxon>
        <taxon>Anaerovoracaceae</taxon>
        <taxon>Hominibacterium</taxon>
    </lineage>
</organism>
<comment type="function">
    <text evidence="9">Acts as a magnesium transporter.</text>
</comment>
<protein>
    <recommendedName>
        <fullName evidence="9">Magnesium transporter MgtE</fullName>
    </recommendedName>
</protein>
<dbReference type="InterPro" id="IPR006669">
    <property type="entry name" value="MgtE_transporter"/>
</dbReference>
<dbReference type="InterPro" id="IPR046342">
    <property type="entry name" value="CBS_dom_sf"/>
</dbReference>
<evidence type="ECO:0000256" key="8">
    <source>
        <dbReference type="PROSITE-ProRule" id="PRU00703"/>
    </source>
</evidence>
<evidence type="ECO:0000256" key="5">
    <source>
        <dbReference type="ARBA" id="ARBA00022842"/>
    </source>
</evidence>
<dbReference type="PANTHER" id="PTHR43773:SF1">
    <property type="entry name" value="MAGNESIUM TRANSPORTER MGTE"/>
    <property type="match status" value="1"/>
</dbReference>
<keyword evidence="5 9" id="KW-0460">Magnesium</keyword>
<name>A0A9J6QYZ7_9FIRM</name>
<comment type="subunit">
    <text evidence="9">Homodimer.</text>
</comment>
<proteinExistence type="inferred from homology"/>
<dbReference type="InterPro" id="IPR036739">
    <property type="entry name" value="SLC41_membr_dom_sf"/>
</dbReference>